<dbReference type="RefSeq" id="XP_035690734.1">
    <property type="nucleotide sequence ID" value="XM_035834841.1"/>
</dbReference>
<reference evidence="1" key="1">
    <citation type="journal article" date="2020" name="Nat. Ecol. Evol.">
        <title>Deeply conserved synteny resolves early events in vertebrate evolution.</title>
        <authorList>
            <person name="Simakov O."/>
            <person name="Marletaz F."/>
            <person name="Yue J.X."/>
            <person name="O'Connell B."/>
            <person name="Jenkins J."/>
            <person name="Brandt A."/>
            <person name="Calef R."/>
            <person name="Tung C.H."/>
            <person name="Huang T.K."/>
            <person name="Schmutz J."/>
            <person name="Satoh N."/>
            <person name="Yu J.K."/>
            <person name="Putnam N.H."/>
            <person name="Green R.E."/>
            <person name="Rokhsar D.S."/>
        </authorList>
    </citation>
    <scope>NUCLEOTIDE SEQUENCE [LARGE SCALE GENOMIC DNA]</scope>
    <source>
        <strain evidence="1">S238N-H82</strain>
    </source>
</reference>
<keyword evidence="1" id="KW-1185">Reference proteome</keyword>
<dbReference type="Proteomes" id="UP000001554">
    <property type="component" value="Chromosome 11"/>
</dbReference>
<dbReference type="GeneID" id="118425770"/>
<gene>
    <name evidence="2" type="primary">LOC118425770</name>
</gene>
<dbReference type="OrthoDB" id="6146209at2759"/>
<evidence type="ECO:0000313" key="2">
    <source>
        <dbReference type="RefSeq" id="XP_035690734.1"/>
    </source>
</evidence>
<evidence type="ECO:0000313" key="1">
    <source>
        <dbReference type="Proteomes" id="UP000001554"/>
    </source>
</evidence>
<dbReference type="OMA" id="VRTCSCS"/>
<dbReference type="PANTHER" id="PTHR46579">
    <property type="entry name" value="F5/8 TYPE C DOMAIN-CONTAINING PROTEIN-RELATED"/>
    <property type="match status" value="1"/>
</dbReference>
<protein>
    <submittedName>
        <fullName evidence="2">Uncharacterized protein LOC118425770</fullName>
    </submittedName>
</protein>
<dbReference type="InterPro" id="IPR004242">
    <property type="entry name" value="Transposase_21"/>
</dbReference>
<dbReference type="AlphaFoldDB" id="A0A9J7LZX3"/>
<reference evidence="2" key="2">
    <citation type="submission" date="2025-08" db="UniProtKB">
        <authorList>
            <consortium name="RefSeq"/>
        </authorList>
    </citation>
    <scope>IDENTIFICATION</scope>
    <source>
        <strain evidence="2">S238N-H82</strain>
        <tissue evidence="2">Testes</tissue>
    </source>
</reference>
<accession>A0A9J7LZX3</accession>
<proteinExistence type="predicted"/>
<sequence length="595" mass="67944">MNTDGIKVFRSSNYGLWPVYLAINELPFRMRTRRENMVFAGLWFGEYKPKMRIFLPPLAKSIKALADGFQVRPPDTTPFECKAFLLACSCDLQAKALVMDMVAHNGYYGCPKCLQKGTHNDRRHQYPCGAEGAQDPLRTHEETLAHAREAHIQQTTVYGIKGPSWLNLAPRFNLISGMTIDYMHGSLLGITKALMSLWFKSAKTQRYYCGHHLQEIDEMMLAMRPPLDIHRTPRAIQDHMQHWKASEYRAWLLFYSLPIMQHFLPPDYYENYTLLVTGLHILLKDTITEAELQSADDHLKQFVNGFEKLYGTSRVSLNVHSLLHYADTVRELGPLWAHSCFFFEDVNGQVLRLIHGTQAVEEQVLRAVAILQRFAEMGDQCFEPGTPAKKLWDKLNSVVQSPEERSNFEQIARGYYMVGSLKEELRRANGTYGSLKKCHVDVVLANVEFVPERFMVYQRLMKEGEMIHSRLYTRAVRHNSYTIAFVSNGITCFGEVLYFLQASVRTCSCSATANCQCDLVESRHYAIVQCFQPVGPAQGDLENSHPLYSVPHIFKCRKTEACAAVKLSNISGKVVSMYIKGNSYVATFPNRVEKD</sequence>
<name>A0A9J7LZX3_BRAFL</name>
<dbReference type="Pfam" id="PF02992">
    <property type="entry name" value="Transposase_21"/>
    <property type="match status" value="1"/>
</dbReference>
<dbReference type="PANTHER" id="PTHR46579:SF1">
    <property type="entry name" value="F5_8 TYPE C DOMAIN-CONTAINING PROTEIN"/>
    <property type="match status" value="1"/>
</dbReference>
<organism evidence="1 2">
    <name type="scientific">Branchiostoma floridae</name>
    <name type="common">Florida lancelet</name>
    <name type="synonym">Amphioxus</name>
    <dbReference type="NCBI Taxonomy" id="7739"/>
    <lineage>
        <taxon>Eukaryota</taxon>
        <taxon>Metazoa</taxon>
        <taxon>Chordata</taxon>
        <taxon>Cephalochordata</taxon>
        <taxon>Leptocardii</taxon>
        <taxon>Amphioxiformes</taxon>
        <taxon>Branchiostomatidae</taxon>
        <taxon>Branchiostoma</taxon>
    </lineage>
</organism>
<dbReference type="KEGG" id="bfo:118425770"/>